<dbReference type="GO" id="GO:0050071">
    <property type="term" value="F:phosphatidylglycerol lysyltransferase activity"/>
    <property type="evidence" value="ECO:0007669"/>
    <property type="project" value="UniProtKB-EC"/>
</dbReference>
<dbReference type="InterPro" id="IPR022791">
    <property type="entry name" value="L-PG_synthase/AglD"/>
</dbReference>
<dbReference type="Proteomes" id="UP000092971">
    <property type="component" value="Chromosome"/>
</dbReference>
<dbReference type="EC" id="2.3.2.3" evidence="6"/>
<feature type="transmembrane region" description="Helical" evidence="6">
    <location>
        <begin position="234"/>
        <end position="258"/>
    </location>
</feature>
<feature type="transmembrane region" description="Helical" evidence="6">
    <location>
        <begin position="161"/>
        <end position="184"/>
    </location>
</feature>
<comment type="catalytic activity">
    <reaction evidence="6">
        <text>L-lysyl-tRNA(Lys) + a 1,2-diacyl-sn-glycero-3-phospho-(1'-sn-glycerol) = a 1,2-diacyl-sn-glycero-3-phospho-1'-(3'-O-L-lysyl)-sn-glycerol + tRNA(Lys)</text>
        <dbReference type="Rhea" id="RHEA:10668"/>
        <dbReference type="Rhea" id="RHEA-COMP:9696"/>
        <dbReference type="Rhea" id="RHEA-COMP:9697"/>
        <dbReference type="ChEBI" id="CHEBI:64716"/>
        <dbReference type="ChEBI" id="CHEBI:75792"/>
        <dbReference type="ChEBI" id="CHEBI:78442"/>
        <dbReference type="ChEBI" id="CHEBI:78529"/>
        <dbReference type="EC" id="2.3.2.3"/>
    </reaction>
</comment>
<dbReference type="Pfam" id="PF03706">
    <property type="entry name" value="LPG_synthase_TM"/>
    <property type="match status" value="1"/>
</dbReference>
<evidence type="ECO:0000256" key="3">
    <source>
        <dbReference type="ARBA" id="ARBA00022692"/>
    </source>
</evidence>
<dbReference type="RefSeq" id="WP_015358659.1">
    <property type="nucleotide sequence ID" value="NZ_CP014672.1"/>
</dbReference>
<accession>A0A1B1YC84</accession>
<organism evidence="7 8">
    <name type="scientific">Thermoclostridium stercorarium subsp. thermolacticum DSM 2910</name>
    <dbReference type="NCBI Taxonomy" id="1121336"/>
    <lineage>
        <taxon>Bacteria</taxon>
        <taxon>Bacillati</taxon>
        <taxon>Bacillota</taxon>
        <taxon>Clostridia</taxon>
        <taxon>Eubacteriales</taxon>
        <taxon>Oscillospiraceae</taxon>
        <taxon>Thermoclostridium</taxon>
    </lineage>
</organism>
<proteinExistence type="inferred from homology"/>
<evidence type="ECO:0000256" key="5">
    <source>
        <dbReference type="ARBA" id="ARBA00023136"/>
    </source>
</evidence>
<reference evidence="7 8" key="1">
    <citation type="submission" date="2016-02" db="EMBL/GenBank/DDBJ databases">
        <title>Comparison of Clostridium stercorarium subspecies using comparative genomics and transcriptomics.</title>
        <authorList>
            <person name="Schellenberg J."/>
            <person name="Thallinger G."/>
            <person name="Levin D.B."/>
            <person name="Zhang X."/>
            <person name="Alvare G."/>
            <person name="Fristensky B."/>
            <person name="Sparling R."/>
        </authorList>
    </citation>
    <scope>NUCLEOTIDE SEQUENCE [LARGE SCALE GENOMIC DNA]</scope>
    <source>
        <strain evidence="7 8">DSM 2910</strain>
    </source>
</reference>
<keyword evidence="6" id="KW-0046">Antibiotic resistance</keyword>
<comment type="similarity">
    <text evidence="6">Belongs to the LPG synthase family.</text>
</comment>
<evidence type="ECO:0000256" key="1">
    <source>
        <dbReference type="ARBA" id="ARBA00004651"/>
    </source>
</evidence>
<dbReference type="GO" id="GO:0006629">
    <property type="term" value="P:lipid metabolic process"/>
    <property type="evidence" value="ECO:0007669"/>
    <property type="project" value="UniProtKB-KW"/>
</dbReference>
<dbReference type="PANTHER" id="PTHR37693">
    <property type="entry name" value="PHOSPHATIDYLGLYCEROL LYSYLTRANSFERASE"/>
    <property type="match status" value="1"/>
</dbReference>
<evidence type="ECO:0000256" key="2">
    <source>
        <dbReference type="ARBA" id="ARBA00022475"/>
    </source>
</evidence>
<dbReference type="EMBL" id="CP014672">
    <property type="protein sequence ID" value="ANW98370.1"/>
    <property type="molecule type" value="Genomic_DNA"/>
</dbReference>
<dbReference type="NCBIfam" id="TIGR00374">
    <property type="entry name" value="flippase-like domain"/>
    <property type="match status" value="1"/>
</dbReference>
<keyword evidence="4 6" id="KW-1133">Transmembrane helix</keyword>
<feature type="transmembrane region" description="Helical" evidence="6">
    <location>
        <begin position="312"/>
        <end position="338"/>
    </location>
</feature>
<keyword evidence="3 6" id="KW-0812">Transmembrane</keyword>
<keyword evidence="6" id="KW-0808">Transferase</keyword>
<dbReference type="OrthoDB" id="9810654at2"/>
<feature type="transmembrane region" description="Helical" evidence="6">
    <location>
        <begin position="12"/>
        <end position="32"/>
    </location>
</feature>
<feature type="transmembrane region" description="Helical" evidence="6">
    <location>
        <begin position="128"/>
        <end position="149"/>
    </location>
</feature>
<dbReference type="GO" id="GO:0046677">
    <property type="term" value="P:response to antibiotic"/>
    <property type="evidence" value="ECO:0007669"/>
    <property type="project" value="UniProtKB-KW"/>
</dbReference>
<evidence type="ECO:0000256" key="6">
    <source>
        <dbReference type="RuleBase" id="RU363042"/>
    </source>
</evidence>
<name>A0A1B1YC84_THEST</name>
<keyword evidence="2" id="KW-1003">Cell membrane</keyword>
<evidence type="ECO:0000313" key="8">
    <source>
        <dbReference type="Proteomes" id="UP000092971"/>
    </source>
</evidence>
<dbReference type="AlphaFoldDB" id="A0A1B1YC84"/>
<protein>
    <recommendedName>
        <fullName evidence="6">Phosphatidylglycerol lysyltransferase</fullName>
        <ecNumber evidence="6">2.3.2.3</ecNumber>
    </recommendedName>
    <alternativeName>
        <fullName evidence="6">Lysylphosphatidylglycerol synthase</fullName>
    </alternativeName>
</protein>
<evidence type="ECO:0000313" key="7">
    <source>
        <dbReference type="EMBL" id="ANW98370.1"/>
    </source>
</evidence>
<evidence type="ECO:0000256" key="4">
    <source>
        <dbReference type="ARBA" id="ARBA00022989"/>
    </source>
</evidence>
<dbReference type="GO" id="GO:0005886">
    <property type="term" value="C:plasma membrane"/>
    <property type="evidence" value="ECO:0007669"/>
    <property type="project" value="UniProtKB-SubCell"/>
</dbReference>
<feature type="transmembrane region" description="Helical" evidence="6">
    <location>
        <begin position="52"/>
        <end position="74"/>
    </location>
</feature>
<comment type="subcellular location">
    <subcellularLocation>
        <location evidence="1 6">Cell membrane</location>
        <topology evidence="1 6">Multi-pass membrane protein</topology>
    </subcellularLocation>
</comment>
<comment type="function">
    <text evidence="6">Catalyzes the transfer of a lysyl group from L-lysyl-tRNA(Lys) to membrane-bound phosphatidylglycerol (PG), which produces lysylphosphatidylglycerol (LPG), a major component of the bacterial membrane with a positive net charge. LPG synthesis contributes to bacterial virulence as it is involved in the resistance mechanism against cationic antimicrobial peptides (CAMP) produces by the host's immune system (defensins, cathelicidins) and by the competing microorganisms.</text>
</comment>
<dbReference type="PANTHER" id="PTHR37693:SF1">
    <property type="entry name" value="INTEGRAL MEMBRANE PROTEIN"/>
    <property type="match status" value="1"/>
</dbReference>
<gene>
    <name evidence="6" type="primary">mprF</name>
    <name evidence="7" type="ORF">CSTERTH_04600</name>
</gene>
<keyword evidence="5 6" id="KW-0472">Membrane</keyword>
<sequence>MQNTGERRIRRRSSVSLAFILSMLVIMLLILFRHHSMDEIQELLMSLKAKWLLAAVGCVLLSYLCEMACFYVITRKIHGKASWRTSFRVTMAGVYFNSVTPFACGGEPFQVSYLMDDGIPMGSCANIIMVKSTIFQASVFLFSVFSYVFNADALYRLVERFDLFFIAGISVNIIVILFYGLFLVNKTAAKKTVNLVFKLLGKCHIIKEPEKYGKKKEEEIEHFARASRMIFNDAGAITVAFVFQFVNLLLGYVVPYFLLVSLEGKYDAFFDMVTSQAILRQITAYIPSPGGAGGTEGISYFFFMNFFTKTPVVSVILIWRLLTYYFNIVFSGVYLMVIRERNFKSEIKQIRSGKAA</sequence>
<keyword evidence="6" id="KW-0443">Lipid metabolism</keyword>